<keyword evidence="6" id="KW-1185">Reference proteome</keyword>
<evidence type="ECO:0000256" key="2">
    <source>
        <dbReference type="ARBA" id="ARBA00023125"/>
    </source>
</evidence>
<dbReference type="PROSITE" id="PS50949">
    <property type="entry name" value="HTH_GNTR"/>
    <property type="match status" value="1"/>
</dbReference>
<name>A0AAE3E496_9FIRM</name>
<evidence type="ECO:0000256" key="1">
    <source>
        <dbReference type="ARBA" id="ARBA00023015"/>
    </source>
</evidence>
<proteinExistence type="predicted"/>
<organism evidence="5 6">
    <name type="scientific">Anthropogastromicrobium aceti</name>
    <dbReference type="NCBI Taxonomy" id="2981768"/>
    <lineage>
        <taxon>Bacteria</taxon>
        <taxon>Bacillati</taxon>
        <taxon>Bacillota</taxon>
        <taxon>Clostridia</taxon>
        <taxon>Lachnospirales</taxon>
        <taxon>Lachnospiraceae</taxon>
        <taxon>Anthropogastromicrobium</taxon>
    </lineage>
</organism>
<accession>A0AAE3E496</accession>
<dbReference type="InterPro" id="IPR036390">
    <property type="entry name" value="WH_DNA-bd_sf"/>
</dbReference>
<evidence type="ECO:0000313" key="5">
    <source>
        <dbReference type="EMBL" id="MCC2221611.1"/>
    </source>
</evidence>
<dbReference type="PANTHER" id="PTHR38445">
    <property type="entry name" value="HTH-TYPE TRANSCRIPTIONAL REPRESSOR YTRA"/>
    <property type="match status" value="1"/>
</dbReference>
<dbReference type="Pfam" id="PF00392">
    <property type="entry name" value="GntR"/>
    <property type="match status" value="1"/>
</dbReference>
<keyword evidence="1" id="KW-0805">Transcription regulation</keyword>
<protein>
    <submittedName>
        <fullName evidence="5">GntR family transcriptional regulator</fullName>
    </submittedName>
</protein>
<reference evidence="5 6" key="1">
    <citation type="submission" date="2021-10" db="EMBL/GenBank/DDBJ databases">
        <title>Anaerobic single-cell dispensing facilitates the cultivation of human gut bacteria.</title>
        <authorList>
            <person name="Afrizal A."/>
        </authorList>
    </citation>
    <scope>NUCLEOTIDE SEQUENCE [LARGE SCALE GENOMIC DNA]</scope>
    <source>
        <strain evidence="5 6">CLA-AA-H224</strain>
    </source>
</reference>
<dbReference type="GO" id="GO:0003677">
    <property type="term" value="F:DNA binding"/>
    <property type="evidence" value="ECO:0007669"/>
    <property type="project" value="UniProtKB-KW"/>
</dbReference>
<gene>
    <name evidence="5" type="ORF">LKD48_08185</name>
</gene>
<dbReference type="Proteomes" id="UP001198200">
    <property type="component" value="Unassembled WGS sequence"/>
</dbReference>
<keyword evidence="3" id="KW-0804">Transcription</keyword>
<dbReference type="InterPro" id="IPR036388">
    <property type="entry name" value="WH-like_DNA-bd_sf"/>
</dbReference>
<comment type="caution">
    <text evidence="5">The sequence shown here is derived from an EMBL/GenBank/DDBJ whole genome shotgun (WGS) entry which is preliminary data.</text>
</comment>
<evidence type="ECO:0000256" key="3">
    <source>
        <dbReference type="ARBA" id="ARBA00023163"/>
    </source>
</evidence>
<dbReference type="EMBL" id="JAJEQN010000017">
    <property type="protein sequence ID" value="MCC2221611.1"/>
    <property type="molecule type" value="Genomic_DNA"/>
</dbReference>
<sequence>MIIKIDFNSDEAIYMQITNQIIMGIAKRQICDGDQLPSIRNMADEIGINMHTVNKAYTVLRQAGYVKLDRRRGAIVSVDVDKIEAIEEIRRELSVTLAKAGCMHISKEEIHELVDEIYNKHLSDVQN</sequence>
<dbReference type="PANTHER" id="PTHR38445:SF12">
    <property type="entry name" value="GNTR-FAMILY TRANSCRIPTIONAL REGULATOR"/>
    <property type="match status" value="1"/>
</dbReference>
<evidence type="ECO:0000313" key="6">
    <source>
        <dbReference type="Proteomes" id="UP001198200"/>
    </source>
</evidence>
<dbReference type="Gene3D" id="1.10.10.10">
    <property type="entry name" value="Winged helix-like DNA-binding domain superfamily/Winged helix DNA-binding domain"/>
    <property type="match status" value="1"/>
</dbReference>
<dbReference type="SMART" id="SM00345">
    <property type="entry name" value="HTH_GNTR"/>
    <property type="match status" value="1"/>
</dbReference>
<dbReference type="RefSeq" id="WP_118612007.1">
    <property type="nucleotide sequence ID" value="NZ_JAJEQN010000017.1"/>
</dbReference>
<keyword evidence="2" id="KW-0238">DNA-binding</keyword>
<dbReference type="GO" id="GO:0003700">
    <property type="term" value="F:DNA-binding transcription factor activity"/>
    <property type="evidence" value="ECO:0007669"/>
    <property type="project" value="InterPro"/>
</dbReference>
<dbReference type="AlphaFoldDB" id="A0AAE3E496"/>
<feature type="domain" description="HTH gntR-type" evidence="4">
    <location>
        <begin position="11"/>
        <end position="79"/>
    </location>
</feature>
<dbReference type="SUPFAM" id="SSF46785">
    <property type="entry name" value="Winged helix' DNA-binding domain"/>
    <property type="match status" value="1"/>
</dbReference>
<dbReference type="CDD" id="cd07377">
    <property type="entry name" value="WHTH_GntR"/>
    <property type="match status" value="1"/>
</dbReference>
<dbReference type="InterPro" id="IPR000524">
    <property type="entry name" value="Tscrpt_reg_HTH_GntR"/>
</dbReference>
<evidence type="ECO:0000259" key="4">
    <source>
        <dbReference type="PROSITE" id="PS50949"/>
    </source>
</evidence>